<dbReference type="GO" id="GO:0008270">
    <property type="term" value="F:zinc ion binding"/>
    <property type="evidence" value="ECO:0007669"/>
    <property type="project" value="UniProtKB-KW"/>
</dbReference>
<feature type="compositionally biased region" description="Basic and acidic residues" evidence="9">
    <location>
        <begin position="443"/>
        <end position="458"/>
    </location>
</feature>
<feature type="compositionally biased region" description="Polar residues" evidence="9">
    <location>
        <begin position="472"/>
        <end position="483"/>
    </location>
</feature>
<organism evidence="11 12">
    <name type="scientific">Anguilla anguilla</name>
    <name type="common">European freshwater eel</name>
    <name type="synonym">Muraena anguilla</name>
    <dbReference type="NCBI Taxonomy" id="7936"/>
    <lineage>
        <taxon>Eukaryota</taxon>
        <taxon>Metazoa</taxon>
        <taxon>Chordata</taxon>
        <taxon>Craniata</taxon>
        <taxon>Vertebrata</taxon>
        <taxon>Euteleostomi</taxon>
        <taxon>Actinopterygii</taxon>
        <taxon>Neopterygii</taxon>
        <taxon>Teleostei</taxon>
        <taxon>Anguilliformes</taxon>
        <taxon>Anguillidae</taxon>
        <taxon>Anguilla</taxon>
    </lineage>
</organism>
<feature type="domain" description="RING-CH-type" evidence="10">
    <location>
        <begin position="590"/>
        <end position="660"/>
    </location>
</feature>
<sequence>MRIASSQSAVLRNALNLHGDSDASLQRLGLRRRKVNPHRMFNSWARQAAESLTNAQHMREVRQRIDLDHQEHLRRREQERAEAELKRETHPRRLPAPPLLNKHRARTYDRPWAKNTAGTKKPSSTSDRVHEPRAGHLSNRSCASKLPVIARRAQTQTLTVSGKTQRRAPATATQLGKVLPPPCHKQNSVNEKNAGCKLAPSKDFYSPRRTQSRRPREAPSQEMEKDKPKVTLTLSRQALSPIRGLDSSSVPLPLSSPDWTPVDWSLMSSLHCRSPSPVDESDLQLISHPFQECMNESSIGEDIGDNETSGSRILCGTDLSVSSADSGISRSSCPSNSGGTPENSLSDEFRSLDLLPSQYRGENDPLPTWVNPESGGDPSPPSCSPLRSTRTPVLLEPPVRLENRLLGETDRASFRGGYSPVPPIAEAGSLSSLAAISERTHGDRLPAPTAEEHLDRQISDPSVGPTRAPWGQLSSAGPESGQETAPAEGSPATATGRRSLDGVRLEEREDGGGASMSGASVGVASRGPRTSGLLDHLALALMALQEVRREVVQIHLDSTQERSGGAAETKPPADPETLRRITESLLEEESDEEEGDLCRICQSWGGTPQNPLLTPCRCTGSLQYVHHDCLKRWIQAKVQSGAELTAVKACELCKASLNLDLEGFDLEECYRQRQAQVEQASPELHVLRLLQQRLWDVVHAVETRSYATFNVATALYLIHQTAGSTSVRLMVASPESARTGHQRMAQSEETSDP</sequence>
<keyword evidence="12" id="KW-1185">Reference proteome</keyword>
<feature type="compositionally biased region" description="Low complexity" evidence="9">
    <location>
        <begin position="516"/>
        <end position="526"/>
    </location>
</feature>
<dbReference type="EC" id="2.3.2.27" evidence="3"/>
<name>A0A9D3MTQ9_ANGAN</name>
<dbReference type="InterPro" id="IPR052297">
    <property type="entry name" value="RING-CH-type_E3_ubiq-ligase"/>
</dbReference>
<evidence type="ECO:0000256" key="2">
    <source>
        <dbReference type="ARBA" id="ARBA00004906"/>
    </source>
</evidence>
<dbReference type="Pfam" id="PF12906">
    <property type="entry name" value="RINGv"/>
    <property type="match status" value="1"/>
</dbReference>
<feature type="region of interest" description="Disordered" evidence="9">
    <location>
        <begin position="734"/>
        <end position="753"/>
    </location>
</feature>
<feature type="region of interest" description="Disordered" evidence="9">
    <location>
        <begin position="322"/>
        <end position="404"/>
    </location>
</feature>
<evidence type="ECO:0000256" key="4">
    <source>
        <dbReference type="ARBA" id="ARBA00022679"/>
    </source>
</evidence>
<reference evidence="11" key="1">
    <citation type="submission" date="2021-01" db="EMBL/GenBank/DDBJ databases">
        <title>A chromosome-scale assembly of European eel, Anguilla anguilla.</title>
        <authorList>
            <person name="Henkel C."/>
            <person name="Jong-Raadsen S.A."/>
            <person name="Dufour S."/>
            <person name="Weltzien F.-A."/>
            <person name="Palstra A.P."/>
            <person name="Pelster B."/>
            <person name="Spaink H.P."/>
            <person name="Van Den Thillart G.E."/>
            <person name="Jansen H."/>
            <person name="Zahm M."/>
            <person name="Klopp C."/>
            <person name="Cedric C."/>
            <person name="Louis A."/>
            <person name="Berthelot C."/>
            <person name="Parey E."/>
            <person name="Roest Crollius H."/>
            <person name="Montfort J."/>
            <person name="Robinson-Rechavi M."/>
            <person name="Bucao C."/>
            <person name="Bouchez O."/>
            <person name="Gislard M."/>
            <person name="Lluch J."/>
            <person name="Milhes M."/>
            <person name="Lampietro C."/>
            <person name="Lopez Roques C."/>
            <person name="Donnadieu C."/>
            <person name="Braasch I."/>
            <person name="Desvignes T."/>
            <person name="Postlethwait J."/>
            <person name="Bobe J."/>
            <person name="Guiguen Y."/>
            <person name="Dirks R."/>
        </authorList>
    </citation>
    <scope>NUCLEOTIDE SEQUENCE</scope>
    <source>
        <strain evidence="11">Tag_6206</strain>
        <tissue evidence="11">Liver</tissue>
    </source>
</reference>
<dbReference type="PANTHER" id="PTHR14471">
    <property type="entry name" value="MARCH7/10 E3 UBIQUITIN PROTEIN LIGASE FAMILY MEMBER"/>
    <property type="match status" value="1"/>
</dbReference>
<dbReference type="SMART" id="SM00744">
    <property type="entry name" value="RINGv"/>
    <property type="match status" value="1"/>
</dbReference>
<dbReference type="Proteomes" id="UP001044222">
    <property type="component" value="Unassembled WGS sequence"/>
</dbReference>
<keyword evidence="8" id="KW-0862">Zinc</keyword>
<feature type="compositionally biased region" description="Basic and acidic residues" evidence="9">
    <location>
        <begin position="214"/>
        <end position="229"/>
    </location>
</feature>
<comment type="pathway">
    <text evidence="2">Protein modification; protein ubiquitination.</text>
</comment>
<keyword evidence="7" id="KW-0833">Ubl conjugation pathway</keyword>
<evidence type="ECO:0000256" key="7">
    <source>
        <dbReference type="ARBA" id="ARBA00022786"/>
    </source>
</evidence>
<accession>A0A9D3MTQ9</accession>
<protein>
    <recommendedName>
        <fullName evidence="3">RING-type E3 ubiquitin transferase</fullName>
        <ecNumber evidence="3">2.3.2.27</ecNumber>
    </recommendedName>
</protein>
<dbReference type="EMBL" id="JAFIRN010000002">
    <property type="protein sequence ID" value="KAG5854911.1"/>
    <property type="molecule type" value="Genomic_DNA"/>
</dbReference>
<feature type="region of interest" description="Disordered" evidence="9">
    <location>
        <begin position="558"/>
        <end position="578"/>
    </location>
</feature>
<feature type="compositionally biased region" description="Basic and acidic residues" evidence="9">
    <location>
        <begin position="69"/>
        <end position="88"/>
    </location>
</feature>
<feature type="region of interest" description="Disordered" evidence="9">
    <location>
        <begin position="158"/>
        <end position="230"/>
    </location>
</feature>
<dbReference type="PANTHER" id="PTHR14471:SF5">
    <property type="entry name" value="E3 UBIQUITIN-PROTEIN LIGASE MARCHF10-RELATED"/>
    <property type="match status" value="1"/>
</dbReference>
<proteinExistence type="predicted"/>
<feature type="compositionally biased region" description="Basic and acidic residues" evidence="9">
    <location>
        <begin position="498"/>
        <end position="511"/>
    </location>
</feature>
<evidence type="ECO:0000313" key="11">
    <source>
        <dbReference type="EMBL" id="KAG5854911.1"/>
    </source>
</evidence>
<evidence type="ECO:0000313" key="12">
    <source>
        <dbReference type="Proteomes" id="UP001044222"/>
    </source>
</evidence>
<gene>
    <name evidence="11" type="ORF">ANANG_G00042960</name>
</gene>
<evidence type="ECO:0000256" key="5">
    <source>
        <dbReference type="ARBA" id="ARBA00022723"/>
    </source>
</evidence>
<evidence type="ECO:0000256" key="3">
    <source>
        <dbReference type="ARBA" id="ARBA00012483"/>
    </source>
</evidence>
<comment type="caution">
    <text evidence="11">The sequence shown here is derived from an EMBL/GenBank/DDBJ whole genome shotgun (WGS) entry which is preliminary data.</text>
</comment>
<comment type="catalytic activity">
    <reaction evidence="1">
        <text>S-ubiquitinyl-[E2 ubiquitin-conjugating enzyme]-L-cysteine + [acceptor protein]-L-lysine = [E2 ubiquitin-conjugating enzyme]-L-cysteine + N(6)-ubiquitinyl-[acceptor protein]-L-lysine.</text>
        <dbReference type="EC" id="2.3.2.27"/>
    </reaction>
</comment>
<dbReference type="InterPro" id="IPR011016">
    <property type="entry name" value="Znf_RING-CH"/>
</dbReference>
<dbReference type="InterPro" id="IPR013083">
    <property type="entry name" value="Znf_RING/FYVE/PHD"/>
</dbReference>
<evidence type="ECO:0000256" key="9">
    <source>
        <dbReference type="SAM" id="MobiDB-lite"/>
    </source>
</evidence>
<keyword evidence="5" id="KW-0479">Metal-binding</keyword>
<evidence type="ECO:0000256" key="1">
    <source>
        <dbReference type="ARBA" id="ARBA00000900"/>
    </source>
</evidence>
<dbReference type="GO" id="GO:0061630">
    <property type="term" value="F:ubiquitin protein ligase activity"/>
    <property type="evidence" value="ECO:0007669"/>
    <property type="project" value="UniProtKB-EC"/>
</dbReference>
<feature type="region of interest" description="Disordered" evidence="9">
    <location>
        <begin position="69"/>
        <end position="140"/>
    </location>
</feature>
<feature type="compositionally biased region" description="Polar residues" evidence="9">
    <location>
        <begin position="322"/>
        <end position="346"/>
    </location>
</feature>
<evidence type="ECO:0000256" key="8">
    <source>
        <dbReference type="ARBA" id="ARBA00022833"/>
    </source>
</evidence>
<dbReference type="PROSITE" id="PS51292">
    <property type="entry name" value="ZF_RING_CH"/>
    <property type="match status" value="1"/>
</dbReference>
<evidence type="ECO:0000259" key="10">
    <source>
        <dbReference type="PROSITE" id="PS51292"/>
    </source>
</evidence>
<dbReference type="SUPFAM" id="SSF57850">
    <property type="entry name" value="RING/U-box"/>
    <property type="match status" value="1"/>
</dbReference>
<keyword evidence="6" id="KW-0863">Zinc-finger</keyword>
<feature type="region of interest" description="Disordered" evidence="9">
    <location>
        <begin position="443"/>
        <end position="526"/>
    </location>
</feature>
<feature type="compositionally biased region" description="Polar residues" evidence="9">
    <location>
        <begin position="744"/>
        <end position="753"/>
    </location>
</feature>
<feature type="compositionally biased region" description="Polar residues" evidence="9">
    <location>
        <begin position="116"/>
        <end position="126"/>
    </location>
</feature>
<keyword evidence="4" id="KW-0808">Transferase</keyword>
<evidence type="ECO:0000256" key="6">
    <source>
        <dbReference type="ARBA" id="ARBA00022771"/>
    </source>
</evidence>
<dbReference type="AlphaFoldDB" id="A0A9D3MTQ9"/>
<dbReference type="Gene3D" id="3.30.40.10">
    <property type="entry name" value="Zinc/RING finger domain, C3HC4 (zinc finger)"/>
    <property type="match status" value="1"/>
</dbReference>